<dbReference type="Gene3D" id="3.30.530.20">
    <property type="match status" value="1"/>
</dbReference>
<evidence type="ECO:0000256" key="1">
    <source>
        <dbReference type="SAM" id="Phobius"/>
    </source>
</evidence>
<feature type="transmembrane region" description="Helical" evidence="1">
    <location>
        <begin position="9"/>
        <end position="27"/>
    </location>
</feature>
<accession>A0A543BT94</accession>
<dbReference type="PANTHER" id="PTHR36166">
    <property type="entry name" value="CHROMOSOME 9, WHOLE GENOME SHOTGUN SEQUENCE"/>
    <property type="match status" value="1"/>
</dbReference>
<reference evidence="2 3" key="1">
    <citation type="submission" date="2019-06" db="EMBL/GenBank/DDBJ databases">
        <title>Sequencing the genomes of 1000 actinobacteria strains.</title>
        <authorList>
            <person name="Klenk H.-P."/>
        </authorList>
    </citation>
    <scope>NUCLEOTIDE SEQUENCE [LARGE SCALE GENOMIC DNA]</scope>
    <source>
        <strain evidence="2 3">DSM 102200</strain>
    </source>
</reference>
<keyword evidence="3" id="KW-1185">Reference proteome</keyword>
<name>A0A543BT94_9ACTN</name>
<keyword evidence="1" id="KW-0472">Membrane</keyword>
<organism evidence="2 3">
    <name type="scientific">Actinoallomurus bryophytorum</name>
    <dbReference type="NCBI Taxonomy" id="1490222"/>
    <lineage>
        <taxon>Bacteria</taxon>
        <taxon>Bacillati</taxon>
        <taxon>Actinomycetota</taxon>
        <taxon>Actinomycetes</taxon>
        <taxon>Streptosporangiales</taxon>
        <taxon>Thermomonosporaceae</taxon>
        <taxon>Actinoallomurus</taxon>
    </lineage>
</organism>
<dbReference type="Proteomes" id="UP000316096">
    <property type="component" value="Unassembled WGS sequence"/>
</dbReference>
<dbReference type="CDD" id="cd07822">
    <property type="entry name" value="SRPBCC_4"/>
    <property type="match status" value="1"/>
</dbReference>
<sequence length="174" mass="19367">MLPCMVRRLLAGILAPVIVFVAFYLWGRGHPYTVSRSVEIAAPADRVWDVLTDLRAYSRWNPEITVVDGQAVKGRTLTLRVHSDRGVSTIRPTVRAAEPGRELRWANDFHEIGGLADGEQRFTIEPAGQGRVRFTQAETFRGIAVPFMHGTMDADCSRFDAMNAALKKRAESGK</sequence>
<evidence type="ECO:0000313" key="3">
    <source>
        <dbReference type="Proteomes" id="UP000316096"/>
    </source>
</evidence>
<dbReference type="InterPro" id="IPR023393">
    <property type="entry name" value="START-like_dom_sf"/>
</dbReference>
<dbReference type="EMBL" id="VFOZ01000003">
    <property type="protein sequence ID" value="TQL88042.1"/>
    <property type="molecule type" value="Genomic_DNA"/>
</dbReference>
<dbReference type="Pfam" id="PF10604">
    <property type="entry name" value="Polyketide_cyc2"/>
    <property type="match status" value="1"/>
</dbReference>
<dbReference type="OrthoDB" id="9810827at2"/>
<keyword evidence="1" id="KW-0812">Transmembrane</keyword>
<protein>
    <recommendedName>
        <fullName evidence="4">Polyketide cyclase/dehydrase/lipid transport protein</fullName>
    </recommendedName>
</protein>
<dbReference type="SUPFAM" id="SSF55961">
    <property type="entry name" value="Bet v1-like"/>
    <property type="match status" value="1"/>
</dbReference>
<keyword evidence="1" id="KW-1133">Transmembrane helix</keyword>
<evidence type="ECO:0008006" key="4">
    <source>
        <dbReference type="Google" id="ProtNLM"/>
    </source>
</evidence>
<dbReference type="InterPro" id="IPR019587">
    <property type="entry name" value="Polyketide_cyclase/dehydratase"/>
</dbReference>
<gene>
    <name evidence="2" type="ORF">FB559_8655</name>
</gene>
<dbReference type="PANTHER" id="PTHR36166:SF1">
    <property type="entry name" value="SRPBCC DOMAIN-CONTAINING PROTEIN"/>
    <property type="match status" value="1"/>
</dbReference>
<proteinExistence type="predicted"/>
<evidence type="ECO:0000313" key="2">
    <source>
        <dbReference type="EMBL" id="TQL88042.1"/>
    </source>
</evidence>
<dbReference type="AlphaFoldDB" id="A0A543BT94"/>
<comment type="caution">
    <text evidence="2">The sequence shown here is derived from an EMBL/GenBank/DDBJ whole genome shotgun (WGS) entry which is preliminary data.</text>
</comment>